<dbReference type="InterPro" id="IPR037053">
    <property type="entry name" value="Phage_tail_collar_dom_sf"/>
</dbReference>
<dbReference type="Pfam" id="PF07484">
    <property type="entry name" value="Collar"/>
    <property type="match status" value="1"/>
</dbReference>
<dbReference type="Proteomes" id="UP000676336">
    <property type="component" value="Unassembled WGS sequence"/>
</dbReference>
<feature type="domain" description="Phage tail collar" evidence="1">
    <location>
        <begin position="184"/>
        <end position="243"/>
    </location>
</feature>
<accession>A0A816NEC9</accession>
<protein>
    <recommendedName>
        <fullName evidence="1">Phage tail collar domain-containing protein</fullName>
    </recommendedName>
</protein>
<gene>
    <name evidence="2" type="ORF">MBJ925_LOCUS9729</name>
    <name evidence="3" type="ORF">SMN809_LOCUS8892</name>
</gene>
<dbReference type="EMBL" id="CAJOBI010002788">
    <property type="protein sequence ID" value="CAF3944304.1"/>
    <property type="molecule type" value="Genomic_DNA"/>
</dbReference>
<dbReference type="EMBL" id="CAJNRE010003785">
    <property type="protein sequence ID" value="CAF2028746.1"/>
    <property type="molecule type" value="Genomic_DNA"/>
</dbReference>
<dbReference type="InterPro" id="IPR011083">
    <property type="entry name" value="Phage_tail_collar_dom"/>
</dbReference>
<dbReference type="Proteomes" id="UP000663824">
    <property type="component" value="Unassembled WGS sequence"/>
</dbReference>
<name>A0A816NEC9_9BILA</name>
<organism evidence="2 4">
    <name type="scientific">Rotaria magnacalcarata</name>
    <dbReference type="NCBI Taxonomy" id="392030"/>
    <lineage>
        <taxon>Eukaryota</taxon>
        <taxon>Metazoa</taxon>
        <taxon>Spiralia</taxon>
        <taxon>Gnathifera</taxon>
        <taxon>Rotifera</taxon>
        <taxon>Eurotatoria</taxon>
        <taxon>Bdelloidea</taxon>
        <taxon>Philodinida</taxon>
        <taxon>Philodinidae</taxon>
        <taxon>Rotaria</taxon>
    </lineage>
</organism>
<dbReference type="Gene3D" id="3.90.1340.10">
    <property type="entry name" value="Phage tail collar domain"/>
    <property type="match status" value="1"/>
</dbReference>
<evidence type="ECO:0000313" key="4">
    <source>
        <dbReference type="Proteomes" id="UP000663824"/>
    </source>
</evidence>
<evidence type="ECO:0000313" key="2">
    <source>
        <dbReference type="EMBL" id="CAF2028746.1"/>
    </source>
</evidence>
<dbReference type="SUPFAM" id="SSF88874">
    <property type="entry name" value="Receptor-binding domain of short tail fibre protein gp12"/>
    <property type="match status" value="1"/>
</dbReference>
<comment type="caution">
    <text evidence="2">The sequence shown here is derived from an EMBL/GenBank/DDBJ whole genome shotgun (WGS) entry which is preliminary data.</text>
</comment>
<evidence type="ECO:0000259" key="1">
    <source>
        <dbReference type="Pfam" id="PF07484"/>
    </source>
</evidence>
<evidence type="ECO:0000313" key="3">
    <source>
        <dbReference type="EMBL" id="CAF3944304.1"/>
    </source>
</evidence>
<sequence length="390" mass="42250">MAYSDETKLSIKLYDQIWSSSDLNPDRITSEINKVFRYNETETKRHNYSDQYFDLDKQHVQSSASSGGGSAGFSFLGFGGSLGGSGATSSSSSNHLLTTSQSIFSSTEIQYILNQESVEIEWTGEKLQPRTFKVYRLTDISDRLQVAIISKQLIADKVNGAIVRSVSTLNSAPTPTRPVVFLTGTLLPYSGDTLSVPLPWLFCDGSNVSRIIYKQLFSVLGVRYGVGDGKTTFNIPDFRGRVPLGVDKLEKRVTGATQPGSVGGQALQQLTTKQLPSHRHDTGSLTIVSAGAHTHRVTDPGHNHGGKTATGGIPWASTMAGGGVWSIRANAHSQVVYHDHTIARDYTHLLINSDGVHSHGLQGETGAVGTGQHFSTMPPYQAINYIIYTD</sequence>
<proteinExistence type="predicted"/>
<dbReference type="AlphaFoldDB" id="A0A816NEC9"/>
<reference evidence="2" key="1">
    <citation type="submission" date="2021-02" db="EMBL/GenBank/DDBJ databases">
        <authorList>
            <person name="Nowell W R."/>
        </authorList>
    </citation>
    <scope>NUCLEOTIDE SEQUENCE</scope>
</reference>